<comment type="caution">
    <text evidence="11">The sequence shown here is derived from an EMBL/GenBank/DDBJ whole genome shotgun (WGS) entry which is preliminary data.</text>
</comment>
<feature type="transmembrane region" description="Helical" evidence="8">
    <location>
        <begin position="383"/>
        <end position="407"/>
    </location>
</feature>
<evidence type="ECO:0000259" key="9">
    <source>
        <dbReference type="Pfam" id="PF02687"/>
    </source>
</evidence>
<feature type="compositionally biased region" description="Polar residues" evidence="7">
    <location>
        <begin position="143"/>
        <end position="157"/>
    </location>
</feature>
<reference evidence="12" key="1">
    <citation type="journal article" date="2019" name="Int. J. Syst. Evol. Microbiol.">
        <title>The Global Catalogue of Microorganisms (GCM) 10K type strain sequencing project: providing services to taxonomists for standard genome sequencing and annotation.</title>
        <authorList>
            <consortium name="The Broad Institute Genomics Platform"/>
            <consortium name="The Broad Institute Genome Sequencing Center for Infectious Disease"/>
            <person name="Wu L."/>
            <person name="Ma J."/>
        </authorList>
    </citation>
    <scope>NUCLEOTIDE SEQUENCE [LARGE SCALE GENOMIC DNA]</scope>
    <source>
        <strain evidence="12">JCM 18537</strain>
    </source>
</reference>
<evidence type="ECO:0000256" key="5">
    <source>
        <dbReference type="ARBA" id="ARBA00023136"/>
    </source>
</evidence>
<keyword evidence="2" id="KW-1003">Cell membrane</keyword>
<feature type="transmembrane region" description="Helical" evidence="8">
    <location>
        <begin position="330"/>
        <end position="351"/>
    </location>
</feature>
<organism evidence="11 12">
    <name type="scientific">Microbacterium gilvum</name>
    <dbReference type="NCBI Taxonomy" id="1336204"/>
    <lineage>
        <taxon>Bacteria</taxon>
        <taxon>Bacillati</taxon>
        <taxon>Actinomycetota</taxon>
        <taxon>Actinomycetes</taxon>
        <taxon>Micrococcales</taxon>
        <taxon>Microbacteriaceae</taxon>
        <taxon>Microbacterium</taxon>
    </lineage>
</organism>
<dbReference type="RefSeq" id="WP_345436470.1">
    <property type="nucleotide sequence ID" value="NZ_BAABKO010000001.1"/>
</dbReference>
<evidence type="ECO:0000313" key="11">
    <source>
        <dbReference type="EMBL" id="GAA4768082.1"/>
    </source>
</evidence>
<dbReference type="InterPro" id="IPR025857">
    <property type="entry name" value="MacB_PCD"/>
</dbReference>
<evidence type="ECO:0000313" key="12">
    <source>
        <dbReference type="Proteomes" id="UP001501645"/>
    </source>
</evidence>
<evidence type="ECO:0000256" key="3">
    <source>
        <dbReference type="ARBA" id="ARBA00022692"/>
    </source>
</evidence>
<accession>A0ABP8ZWE7</accession>
<evidence type="ECO:0000256" key="4">
    <source>
        <dbReference type="ARBA" id="ARBA00022989"/>
    </source>
</evidence>
<evidence type="ECO:0000256" key="2">
    <source>
        <dbReference type="ARBA" id="ARBA00022475"/>
    </source>
</evidence>
<evidence type="ECO:0000256" key="1">
    <source>
        <dbReference type="ARBA" id="ARBA00004651"/>
    </source>
</evidence>
<proteinExistence type="inferred from homology"/>
<feature type="region of interest" description="Disordered" evidence="7">
    <location>
        <begin position="64"/>
        <end position="95"/>
    </location>
</feature>
<comment type="similarity">
    <text evidence="6">Belongs to the ABC-4 integral membrane protein family.</text>
</comment>
<feature type="domain" description="MacB-like periplasmic core" evidence="10">
    <location>
        <begin position="17"/>
        <end position="298"/>
    </location>
</feature>
<name>A0ABP8ZWE7_9MICO</name>
<evidence type="ECO:0000256" key="6">
    <source>
        <dbReference type="ARBA" id="ARBA00038076"/>
    </source>
</evidence>
<keyword evidence="12" id="KW-1185">Reference proteome</keyword>
<feature type="region of interest" description="Disordered" evidence="7">
    <location>
        <begin position="136"/>
        <end position="171"/>
    </location>
</feature>
<gene>
    <name evidence="11" type="ORF">GCM10023351_09460</name>
</gene>
<dbReference type="PANTHER" id="PTHR30572:SF4">
    <property type="entry name" value="ABC TRANSPORTER PERMEASE YTRF"/>
    <property type="match status" value="1"/>
</dbReference>
<dbReference type="Pfam" id="PF02687">
    <property type="entry name" value="FtsX"/>
    <property type="match status" value="1"/>
</dbReference>
<protein>
    <submittedName>
        <fullName evidence="11">ABC transporter permease</fullName>
    </submittedName>
</protein>
<evidence type="ECO:0000256" key="7">
    <source>
        <dbReference type="SAM" id="MobiDB-lite"/>
    </source>
</evidence>
<dbReference type="Proteomes" id="UP001501645">
    <property type="component" value="Unassembled WGS sequence"/>
</dbReference>
<dbReference type="Pfam" id="PF12704">
    <property type="entry name" value="MacB_PCD"/>
    <property type="match status" value="1"/>
</dbReference>
<comment type="subcellular location">
    <subcellularLocation>
        <location evidence="1">Cell membrane</location>
        <topology evidence="1">Multi-pass membrane protein</topology>
    </subcellularLocation>
</comment>
<dbReference type="InterPro" id="IPR050250">
    <property type="entry name" value="Macrolide_Exporter_MacB"/>
</dbReference>
<dbReference type="PANTHER" id="PTHR30572">
    <property type="entry name" value="MEMBRANE COMPONENT OF TRANSPORTER-RELATED"/>
    <property type="match status" value="1"/>
</dbReference>
<feature type="domain" description="ABC3 transporter permease C-terminal" evidence="9">
    <location>
        <begin position="334"/>
        <end position="486"/>
    </location>
</feature>
<dbReference type="EMBL" id="BAABKO010000001">
    <property type="protein sequence ID" value="GAA4768082.1"/>
    <property type="molecule type" value="Genomic_DNA"/>
</dbReference>
<dbReference type="InterPro" id="IPR003838">
    <property type="entry name" value="ABC3_permease_C"/>
</dbReference>
<evidence type="ECO:0000259" key="10">
    <source>
        <dbReference type="Pfam" id="PF12704"/>
    </source>
</evidence>
<keyword evidence="5 8" id="KW-0472">Membrane</keyword>
<sequence>MFGTYLRRELAGRKKQTIIVAAGLAIAIALVIIVNALSAGVRDAQNQALESVYGVGTDLTVTGAAAEPGEGGGQRFEFGEDDGATADDGTTEVSQSRLTTEMGRSTLESSVVDTAAGTDGVSAVSGALALTNVTFDGELPSAPTDSTDTGDATQTAPSEGEMPQGGGGGFGGGSFDLNSISVLGVDDAASTVGPLSSVEVSDGRALASDDAGSYVAVVDATYASTNELAVGDTVELGGEEFEIVGVAASTSDSADTAADVFIPLDVAQDLSGAGDVVSTVYVQAASAGDIATVQTTLEDELPDATVSSQSDLASTVSGSLSSASSLITSLGTWLSVIVLAVAVLLAVLFTISGVSRRTREFGTLKAIGWTNGRVVRQVAGESVVQGLIGGAVGVALGVVGAVIINVVQPTISTASTATAAGPGGEGGMGGMGGMGGGFGAMAETASDITLSAPLDATIIIIAVALAVAGGLVAGAIGGWRAARLSPAEALRSVG</sequence>
<feature type="transmembrane region" description="Helical" evidence="8">
    <location>
        <begin position="17"/>
        <end position="37"/>
    </location>
</feature>
<keyword evidence="4 8" id="KW-1133">Transmembrane helix</keyword>
<evidence type="ECO:0000256" key="8">
    <source>
        <dbReference type="SAM" id="Phobius"/>
    </source>
</evidence>
<keyword evidence="3 8" id="KW-0812">Transmembrane</keyword>
<feature type="transmembrane region" description="Helical" evidence="8">
    <location>
        <begin position="456"/>
        <end position="476"/>
    </location>
</feature>